<dbReference type="CDD" id="cd01992">
    <property type="entry name" value="TilS_N"/>
    <property type="match status" value="1"/>
</dbReference>
<comment type="domain">
    <text evidence="6">The N-terminal region contains the highly conserved SGGXDS motif, predicted to be a P-loop motif involved in ATP binding.</text>
</comment>
<accession>A0A1L3JB23</accession>
<reference evidence="8 9" key="1">
    <citation type="submission" date="2016-11" db="EMBL/GenBank/DDBJ databases">
        <title>Sphingorhabdus sp. LPB0140, isolated from marine environment.</title>
        <authorList>
            <person name="Kim E."/>
            <person name="Yi H."/>
        </authorList>
    </citation>
    <scope>NUCLEOTIDE SEQUENCE [LARGE SCALE GENOMIC DNA]</scope>
    <source>
        <strain evidence="8 9">LPB0140</strain>
    </source>
</reference>
<proteinExistence type="inferred from homology"/>
<keyword evidence="3 6" id="KW-0547">Nucleotide-binding</keyword>
<dbReference type="AlphaFoldDB" id="A0A1L3JB23"/>
<evidence type="ECO:0000256" key="3">
    <source>
        <dbReference type="ARBA" id="ARBA00022741"/>
    </source>
</evidence>
<evidence type="ECO:0000313" key="8">
    <source>
        <dbReference type="EMBL" id="APG62337.1"/>
    </source>
</evidence>
<dbReference type="EMBL" id="CP018154">
    <property type="protein sequence ID" value="APG62337.1"/>
    <property type="molecule type" value="Genomic_DNA"/>
</dbReference>
<evidence type="ECO:0000259" key="7">
    <source>
        <dbReference type="Pfam" id="PF01171"/>
    </source>
</evidence>
<dbReference type="GO" id="GO:0005524">
    <property type="term" value="F:ATP binding"/>
    <property type="evidence" value="ECO:0007669"/>
    <property type="project" value="UniProtKB-UniRule"/>
</dbReference>
<dbReference type="PANTHER" id="PTHR43033:SF1">
    <property type="entry name" value="TRNA(ILE)-LYSIDINE SYNTHASE-RELATED"/>
    <property type="match status" value="1"/>
</dbReference>
<dbReference type="GO" id="GO:0005737">
    <property type="term" value="C:cytoplasm"/>
    <property type="evidence" value="ECO:0007669"/>
    <property type="project" value="UniProtKB-SubCell"/>
</dbReference>
<sequence>MPKILIKPEISQKFLKNIVQLIPILGQDNNKLLIAVSGGPDSLALMLLAQHHFTGNVMAATIDHQLRSEAAQEADYVAQICSQIGMPHFIEKITVSRNANIQSSARAERYKALHRIADAQNGQWILTAHHADDQLETMMMRLARGSGIDGLSGVRPQNGNIIRPLLNFTKDELQQICDDAAIAPIIDPSNQNVDFDRVRFRNWLSQPQTPINAISAAQSAHALQQANDAISWSSDILWAQHHAQSNDIIMLKNMEKLPHIYQRRLVLRAISCIENDVKIRGEQLSMIIENLLSMKKATIGDIIYYNKQSVWTFETAPKRAPRPQKN</sequence>
<feature type="domain" description="tRNA(Ile)-lysidine/2-thiocytidine synthase N-terminal" evidence="7">
    <location>
        <begin position="31"/>
        <end position="202"/>
    </location>
</feature>
<dbReference type="GO" id="GO:0032267">
    <property type="term" value="F:tRNA(Ile)-lysidine synthase activity"/>
    <property type="evidence" value="ECO:0007669"/>
    <property type="project" value="UniProtKB-EC"/>
</dbReference>
<organism evidence="8 9">
    <name type="scientific">Sphingorhabdus lutea</name>
    <dbReference type="NCBI Taxonomy" id="1913578"/>
    <lineage>
        <taxon>Bacteria</taxon>
        <taxon>Pseudomonadati</taxon>
        <taxon>Pseudomonadota</taxon>
        <taxon>Alphaproteobacteria</taxon>
        <taxon>Sphingomonadales</taxon>
        <taxon>Sphingomonadaceae</taxon>
        <taxon>Sphingorhabdus</taxon>
    </lineage>
</organism>
<dbReference type="InterPro" id="IPR014729">
    <property type="entry name" value="Rossmann-like_a/b/a_fold"/>
</dbReference>
<dbReference type="OrthoDB" id="9807403at2"/>
<comment type="subcellular location">
    <subcellularLocation>
        <location evidence="6">Cytoplasm</location>
    </subcellularLocation>
</comment>
<evidence type="ECO:0000313" key="9">
    <source>
        <dbReference type="Proteomes" id="UP000242561"/>
    </source>
</evidence>
<dbReference type="KEGG" id="sphl:LPB140_05455"/>
<evidence type="ECO:0000256" key="6">
    <source>
        <dbReference type="HAMAP-Rule" id="MF_01161"/>
    </source>
</evidence>
<evidence type="ECO:0000256" key="1">
    <source>
        <dbReference type="ARBA" id="ARBA00022598"/>
    </source>
</evidence>
<dbReference type="STRING" id="1913578.LPB140_05455"/>
<protein>
    <recommendedName>
        <fullName evidence="6">tRNA(Ile)-lysidine synthase</fullName>
        <ecNumber evidence="6">6.3.4.19</ecNumber>
    </recommendedName>
    <alternativeName>
        <fullName evidence="6">tRNA(Ile)-2-lysyl-cytidine synthase</fullName>
    </alternativeName>
    <alternativeName>
        <fullName evidence="6">tRNA(Ile)-lysidine synthetase</fullName>
    </alternativeName>
</protein>
<dbReference type="NCBIfam" id="TIGR02432">
    <property type="entry name" value="lysidine_TilS_N"/>
    <property type="match status" value="1"/>
</dbReference>
<dbReference type="PANTHER" id="PTHR43033">
    <property type="entry name" value="TRNA(ILE)-LYSIDINE SYNTHASE-RELATED"/>
    <property type="match status" value="1"/>
</dbReference>
<dbReference type="Gene3D" id="3.40.50.620">
    <property type="entry name" value="HUPs"/>
    <property type="match status" value="1"/>
</dbReference>
<feature type="binding site" evidence="6">
    <location>
        <begin position="37"/>
        <end position="42"/>
    </location>
    <ligand>
        <name>ATP</name>
        <dbReference type="ChEBI" id="CHEBI:30616"/>
    </ligand>
</feature>
<dbReference type="Pfam" id="PF01171">
    <property type="entry name" value="ATP_bind_3"/>
    <property type="match status" value="1"/>
</dbReference>
<dbReference type="InterPro" id="IPR012094">
    <property type="entry name" value="tRNA_Ile_lys_synt"/>
</dbReference>
<dbReference type="EC" id="6.3.4.19" evidence="6"/>
<dbReference type="RefSeq" id="WP_072558987.1">
    <property type="nucleotide sequence ID" value="NZ_CP018154.1"/>
</dbReference>
<keyword evidence="6" id="KW-0963">Cytoplasm</keyword>
<comment type="catalytic activity">
    <reaction evidence="5 6">
        <text>cytidine(34) in tRNA(Ile2) + L-lysine + ATP = lysidine(34) in tRNA(Ile2) + AMP + diphosphate + H(+)</text>
        <dbReference type="Rhea" id="RHEA:43744"/>
        <dbReference type="Rhea" id="RHEA-COMP:10625"/>
        <dbReference type="Rhea" id="RHEA-COMP:10670"/>
        <dbReference type="ChEBI" id="CHEBI:15378"/>
        <dbReference type="ChEBI" id="CHEBI:30616"/>
        <dbReference type="ChEBI" id="CHEBI:32551"/>
        <dbReference type="ChEBI" id="CHEBI:33019"/>
        <dbReference type="ChEBI" id="CHEBI:82748"/>
        <dbReference type="ChEBI" id="CHEBI:83665"/>
        <dbReference type="ChEBI" id="CHEBI:456215"/>
        <dbReference type="EC" id="6.3.4.19"/>
    </reaction>
</comment>
<evidence type="ECO:0000256" key="5">
    <source>
        <dbReference type="ARBA" id="ARBA00048539"/>
    </source>
</evidence>
<dbReference type="Proteomes" id="UP000242561">
    <property type="component" value="Chromosome"/>
</dbReference>
<keyword evidence="4 6" id="KW-0067">ATP-binding</keyword>
<evidence type="ECO:0000256" key="2">
    <source>
        <dbReference type="ARBA" id="ARBA00022694"/>
    </source>
</evidence>
<comment type="similarity">
    <text evidence="6">Belongs to the tRNA(Ile)-lysidine synthase family.</text>
</comment>
<name>A0A1L3JB23_9SPHN</name>
<keyword evidence="2 6" id="KW-0819">tRNA processing</keyword>
<evidence type="ECO:0000256" key="4">
    <source>
        <dbReference type="ARBA" id="ARBA00022840"/>
    </source>
</evidence>
<dbReference type="HAMAP" id="MF_01161">
    <property type="entry name" value="tRNA_Ile_lys_synt"/>
    <property type="match status" value="1"/>
</dbReference>
<dbReference type="InterPro" id="IPR011063">
    <property type="entry name" value="TilS/TtcA_N"/>
</dbReference>
<comment type="function">
    <text evidence="6">Ligates lysine onto the cytidine present at position 34 of the AUA codon-specific tRNA(Ile) that contains the anticodon CAU, in an ATP-dependent manner. Cytidine is converted to lysidine, thus changing the amino acid specificity of the tRNA from methionine to isoleucine.</text>
</comment>
<gene>
    <name evidence="6" type="primary">tilS</name>
    <name evidence="8" type="ORF">LPB140_05455</name>
</gene>
<dbReference type="InterPro" id="IPR012795">
    <property type="entry name" value="tRNA_Ile_lys_synt_N"/>
</dbReference>
<dbReference type="GO" id="GO:0006400">
    <property type="term" value="P:tRNA modification"/>
    <property type="evidence" value="ECO:0007669"/>
    <property type="project" value="UniProtKB-UniRule"/>
</dbReference>
<keyword evidence="9" id="KW-1185">Reference proteome</keyword>
<dbReference type="SUPFAM" id="SSF52402">
    <property type="entry name" value="Adenine nucleotide alpha hydrolases-like"/>
    <property type="match status" value="1"/>
</dbReference>
<keyword evidence="1 6" id="KW-0436">Ligase</keyword>